<evidence type="ECO:0000313" key="3">
    <source>
        <dbReference type="Proteomes" id="UP001432322"/>
    </source>
</evidence>
<dbReference type="Pfam" id="PF10326">
    <property type="entry name" value="7TM_GPCR_Str"/>
    <property type="match status" value="1"/>
</dbReference>
<feature type="transmembrane region" description="Helical" evidence="1">
    <location>
        <begin position="41"/>
        <end position="63"/>
    </location>
</feature>
<feature type="non-terminal residue" evidence="2">
    <location>
        <position position="77"/>
    </location>
</feature>
<accession>A0AAV5VUG0</accession>
<evidence type="ECO:0000313" key="2">
    <source>
        <dbReference type="EMBL" id="GMT21675.1"/>
    </source>
</evidence>
<evidence type="ECO:0008006" key="4">
    <source>
        <dbReference type="Google" id="ProtNLM"/>
    </source>
</evidence>
<keyword evidence="1" id="KW-1133">Transmembrane helix</keyword>
<dbReference type="PANTHER" id="PTHR46178:SF9">
    <property type="entry name" value="SEVEN TM RECEPTOR"/>
    <property type="match status" value="1"/>
</dbReference>
<reference evidence="2" key="1">
    <citation type="submission" date="2023-10" db="EMBL/GenBank/DDBJ databases">
        <title>Genome assembly of Pristionchus species.</title>
        <authorList>
            <person name="Yoshida K."/>
            <person name="Sommer R.J."/>
        </authorList>
    </citation>
    <scope>NUCLEOTIDE SEQUENCE</scope>
    <source>
        <strain evidence="2">RS5133</strain>
    </source>
</reference>
<sequence length="77" mass="8768">MQKRFFHVQLAQVFLPLVLLSFPTGLIVVAMILGIDLNNFSFFFVYAFWISPSAQALLLLGFVRKSSKVCAERTTRI</sequence>
<evidence type="ECO:0000256" key="1">
    <source>
        <dbReference type="SAM" id="Phobius"/>
    </source>
</evidence>
<feature type="transmembrane region" description="Helical" evidence="1">
    <location>
        <begin position="12"/>
        <end position="35"/>
    </location>
</feature>
<dbReference type="EMBL" id="BTSY01000004">
    <property type="protein sequence ID" value="GMT21675.1"/>
    <property type="molecule type" value="Genomic_DNA"/>
</dbReference>
<keyword evidence="1" id="KW-0812">Transmembrane</keyword>
<dbReference type="Proteomes" id="UP001432322">
    <property type="component" value="Unassembled WGS sequence"/>
</dbReference>
<keyword evidence="1" id="KW-0472">Membrane</keyword>
<name>A0AAV5VUG0_9BILA</name>
<proteinExistence type="predicted"/>
<comment type="caution">
    <text evidence="2">The sequence shown here is derived from an EMBL/GenBank/DDBJ whole genome shotgun (WGS) entry which is preliminary data.</text>
</comment>
<protein>
    <recommendedName>
        <fullName evidence="4">G protein-coupled receptor</fullName>
    </recommendedName>
</protein>
<keyword evidence="3" id="KW-1185">Reference proteome</keyword>
<dbReference type="PANTHER" id="PTHR46178">
    <property type="entry name" value="SEVEN TM RECEPTOR"/>
    <property type="match status" value="1"/>
</dbReference>
<organism evidence="2 3">
    <name type="scientific">Pristionchus fissidentatus</name>
    <dbReference type="NCBI Taxonomy" id="1538716"/>
    <lineage>
        <taxon>Eukaryota</taxon>
        <taxon>Metazoa</taxon>
        <taxon>Ecdysozoa</taxon>
        <taxon>Nematoda</taxon>
        <taxon>Chromadorea</taxon>
        <taxon>Rhabditida</taxon>
        <taxon>Rhabditina</taxon>
        <taxon>Diplogasteromorpha</taxon>
        <taxon>Diplogasteroidea</taxon>
        <taxon>Neodiplogasteridae</taxon>
        <taxon>Pristionchus</taxon>
    </lineage>
</organism>
<gene>
    <name evidence="2" type="ORF">PFISCL1PPCAC_12972</name>
</gene>
<dbReference type="InterPro" id="IPR019428">
    <property type="entry name" value="7TM_GPCR_serpentine_rcpt_Str"/>
</dbReference>
<dbReference type="AlphaFoldDB" id="A0AAV5VUG0"/>